<feature type="transmembrane region" description="Helical" evidence="1">
    <location>
        <begin position="90"/>
        <end position="107"/>
    </location>
</feature>
<comment type="caution">
    <text evidence="2">The sequence shown here is derived from an EMBL/GenBank/DDBJ whole genome shotgun (WGS) entry which is preliminary data.</text>
</comment>
<dbReference type="PATRIC" id="fig|273678.4.peg.1364"/>
<feature type="transmembrane region" description="Helical" evidence="1">
    <location>
        <begin position="66"/>
        <end position="83"/>
    </location>
</feature>
<evidence type="ECO:0000256" key="1">
    <source>
        <dbReference type="SAM" id="Phobius"/>
    </source>
</evidence>
<dbReference type="Proteomes" id="UP000033900">
    <property type="component" value="Unassembled WGS sequence"/>
</dbReference>
<name>A0A0M2HTD6_9MICO</name>
<dbReference type="Pfam" id="PF09819">
    <property type="entry name" value="ABC_cobalt"/>
    <property type="match status" value="1"/>
</dbReference>
<dbReference type="OrthoDB" id="8017424at2"/>
<proteinExistence type="predicted"/>
<feature type="transmembrane region" description="Helical" evidence="1">
    <location>
        <begin position="167"/>
        <end position="190"/>
    </location>
</feature>
<protein>
    <submittedName>
        <fullName evidence="2">Putative HMP/thiamine permease protein YkoE</fullName>
    </submittedName>
</protein>
<dbReference type="EMBL" id="JYJB01000008">
    <property type="protein sequence ID" value="KJL47739.1"/>
    <property type="molecule type" value="Genomic_DNA"/>
</dbReference>
<feature type="transmembrane region" description="Helical" evidence="1">
    <location>
        <begin position="138"/>
        <end position="161"/>
    </location>
</feature>
<dbReference type="InterPro" id="IPR017195">
    <property type="entry name" value="ABC_thiamin-permease_prd"/>
</dbReference>
<keyword evidence="1" id="KW-0472">Membrane</keyword>
<keyword evidence="3" id="KW-1185">Reference proteome</keyword>
<dbReference type="STRING" id="273678.RS84_01366"/>
<organism evidence="2 3">
    <name type="scientific">Microbacterium hydrocarbonoxydans</name>
    <dbReference type="NCBI Taxonomy" id="273678"/>
    <lineage>
        <taxon>Bacteria</taxon>
        <taxon>Bacillati</taxon>
        <taxon>Actinomycetota</taxon>
        <taxon>Actinomycetes</taxon>
        <taxon>Micrococcales</taxon>
        <taxon>Microbacteriaceae</taxon>
        <taxon>Microbacterium</taxon>
    </lineage>
</organism>
<keyword evidence="1" id="KW-1133">Transmembrane helix</keyword>
<evidence type="ECO:0000313" key="2">
    <source>
        <dbReference type="EMBL" id="KJL47739.1"/>
    </source>
</evidence>
<dbReference type="PIRSF" id="PIRSF037394">
    <property type="entry name" value="ABC_thiamine-permease_YkoE_prd"/>
    <property type="match status" value="1"/>
</dbReference>
<feature type="transmembrane region" description="Helical" evidence="1">
    <location>
        <begin position="26"/>
        <end position="46"/>
    </location>
</feature>
<accession>A0A0M2HTD6</accession>
<evidence type="ECO:0000313" key="3">
    <source>
        <dbReference type="Proteomes" id="UP000033900"/>
    </source>
</evidence>
<gene>
    <name evidence="2" type="primary">ykoE</name>
    <name evidence="2" type="ORF">RS84_01366</name>
</gene>
<dbReference type="AlphaFoldDB" id="A0A0M2HTD6"/>
<reference evidence="2 3" key="1">
    <citation type="submission" date="2015-02" db="EMBL/GenBank/DDBJ databases">
        <title>Draft genome sequences of ten Microbacterium spp. with emphasis on heavy metal contaminated environments.</title>
        <authorList>
            <person name="Corretto E."/>
        </authorList>
    </citation>
    <scope>NUCLEOTIDE SEQUENCE [LARGE SCALE GENOMIC DNA]</scope>
    <source>
        <strain evidence="2 3">SA35</strain>
    </source>
</reference>
<sequence>MSTSTSASTTGTASGLRNAQLWRWRVVDIVVASVIAVACALIFLLWNVGYQGPSLLLEPLLPGVQALVNGPWLIAGVLGGLIIRKPGAALYTELVAAVISALVGNVWGPLTIVSGLVQGLGAELIFLLFLYGVWKLPVAILAGAAAGVACGINDVILWYAGADTAFTVIYIASSTVSGAVIAGIGAWLIARGLAATGALSRFAAGREVAARV</sequence>
<keyword evidence="1" id="KW-0812">Transmembrane</keyword>
<dbReference type="RefSeq" id="WP_045257035.1">
    <property type="nucleotide sequence ID" value="NZ_JYJB01000008.1"/>
</dbReference>
<feature type="transmembrane region" description="Helical" evidence="1">
    <location>
        <begin position="113"/>
        <end position="131"/>
    </location>
</feature>